<dbReference type="PANTHER" id="PTHR43065">
    <property type="entry name" value="SENSOR HISTIDINE KINASE"/>
    <property type="match status" value="1"/>
</dbReference>
<comment type="catalytic activity">
    <reaction evidence="1">
        <text>ATP + protein L-histidine = ADP + protein N-phospho-L-histidine.</text>
        <dbReference type="EC" id="2.7.13.3"/>
    </reaction>
</comment>
<dbReference type="InterPro" id="IPR036890">
    <property type="entry name" value="HATPase_C_sf"/>
</dbReference>
<protein>
    <recommendedName>
        <fullName evidence="2">histidine kinase</fullName>
        <ecNumber evidence="2">2.7.13.3</ecNumber>
    </recommendedName>
</protein>
<dbReference type="PRINTS" id="PR00344">
    <property type="entry name" value="BCTRLSENSOR"/>
</dbReference>
<evidence type="ECO:0000313" key="5">
    <source>
        <dbReference type="EMBL" id="AII85883.1"/>
    </source>
</evidence>
<dbReference type="RefSeq" id="WP_052376972.1">
    <property type="nucleotide sequence ID" value="NZ_CP003984.1"/>
</dbReference>
<dbReference type="Gene3D" id="3.30.565.10">
    <property type="entry name" value="Histidine kinase-like ATPase, C-terminal domain"/>
    <property type="match status" value="1"/>
</dbReference>
<keyword evidence="6" id="KW-1185">Reference proteome</keyword>
<dbReference type="CDD" id="cd00082">
    <property type="entry name" value="HisKA"/>
    <property type="match status" value="1"/>
</dbReference>
<dbReference type="Pfam" id="PF00512">
    <property type="entry name" value="HisKA"/>
    <property type="match status" value="1"/>
</dbReference>
<keyword evidence="5" id="KW-0418">Kinase</keyword>
<dbReference type="SMART" id="SM00388">
    <property type="entry name" value="HisKA"/>
    <property type="match status" value="1"/>
</dbReference>
<dbReference type="SMART" id="SM00065">
    <property type="entry name" value="GAF"/>
    <property type="match status" value="1"/>
</dbReference>
<dbReference type="Gene3D" id="1.10.287.130">
    <property type="match status" value="1"/>
</dbReference>
<dbReference type="EC" id="2.7.13.3" evidence="2"/>
<dbReference type="SUPFAM" id="SSF55781">
    <property type="entry name" value="GAF domain-like"/>
    <property type="match status" value="1"/>
</dbReference>
<dbReference type="InterPro" id="IPR029016">
    <property type="entry name" value="GAF-like_dom_sf"/>
</dbReference>
<dbReference type="Gene3D" id="3.30.450.40">
    <property type="match status" value="1"/>
</dbReference>
<dbReference type="Pfam" id="PF02518">
    <property type="entry name" value="HATPase_c"/>
    <property type="match status" value="1"/>
</dbReference>
<dbReference type="KEGG" id="ptp:RCA23_c03210"/>
<dbReference type="Pfam" id="PF13185">
    <property type="entry name" value="GAF_2"/>
    <property type="match status" value="1"/>
</dbReference>
<name>A0AAN0RGR8_9RHOB</name>
<dbReference type="SUPFAM" id="SSF47384">
    <property type="entry name" value="Homodimeric domain of signal transducing histidine kinase"/>
    <property type="match status" value="1"/>
</dbReference>
<evidence type="ECO:0000313" key="6">
    <source>
        <dbReference type="Proteomes" id="UP000028680"/>
    </source>
</evidence>
<sequence>MNNFESAQNPPAHKGGDVLTLKTLNTFAVDVITLPDEDELFWYVAQNVVGRLQFLDCVIYKADEAGTELIQVAALGAKNPHDREILNPLKIPFGQGITGGVAQSKTAVIIDDLLKDQTYIADSEPARSEICVPLVSHGRVVGVIDSEHPEIGAFDAADLEVLTTVAAMTSAKLELLAEVDRSHSQYLALKESHRQLSEEIQNRTALEAEFFNVRKMEAVGQLTGGFAHDFNNLLTVISGNLEFVGLAENEAQRQEYLDEARTAAGRAAKLIQDLLAFSQRMHLRPVRTNLNTMITTICAQNRQRLPGDIQMDLVEDILPVQVDPTAAEIALVNLMINARDAMPHGGTLYIKTENIQHGVADNESLSKNIVPGSYVKLTVSDEGEGIPPEALDQIFDPFFTTKPVGAGTGLGLSMVLGFMQQSGGAVIAKPEVSQGATFELYFPTS</sequence>
<reference evidence="5 6" key="1">
    <citation type="journal article" date="2014" name="ISME J.">
        <title>Adaptation of an abundant Roseobacter RCA organism to pelagic systems revealed by genomic and transcriptomic analyses.</title>
        <authorList>
            <person name="Voget S."/>
            <person name="Wemheuer B."/>
            <person name="Brinkhoff T."/>
            <person name="Vollmers J."/>
            <person name="Dietrich S."/>
            <person name="Giebel H.A."/>
            <person name="Beardsley C."/>
            <person name="Sardemann C."/>
            <person name="Bakenhus I."/>
            <person name="Billerbeck S."/>
            <person name="Daniel R."/>
            <person name="Simon M."/>
        </authorList>
    </citation>
    <scope>NUCLEOTIDE SEQUENCE [LARGE SCALE GENOMIC DNA]</scope>
    <source>
        <strain evidence="5 6">RCA23</strain>
    </source>
</reference>
<dbReference type="Proteomes" id="UP000028680">
    <property type="component" value="Chromosome"/>
</dbReference>
<accession>A0AAN0RGR8</accession>
<evidence type="ECO:0000259" key="4">
    <source>
        <dbReference type="PROSITE" id="PS50109"/>
    </source>
</evidence>
<dbReference type="InterPro" id="IPR003661">
    <property type="entry name" value="HisK_dim/P_dom"/>
</dbReference>
<feature type="domain" description="Histidine kinase" evidence="4">
    <location>
        <begin position="225"/>
        <end position="445"/>
    </location>
</feature>
<organism evidence="5 6">
    <name type="scientific">Planktomarina temperata RCA23</name>
    <dbReference type="NCBI Taxonomy" id="666509"/>
    <lineage>
        <taxon>Bacteria</taxon>
        <taxon>Pseudomonadati</taxon>
        <taxon>Pseudomonadota</taxon>
        <taxon>Alphaproteobacteria</taxon>
        <taxon>Rhodobacterales</taxon>
        <taxon>Paracoccaceae</taxon>
        <taxon>Planktomarina</taxon>
    </lineage>
</organism>
<evidence type="ECO:0000256" key="2">
    <source>
        <dbReference type="ARBA" id="ARBA00012438"/>
    </source>
</evidence>
<dbReference type="PROSITE" id="PS50109">
    <property type="entry name" value="HIS_KIN"/>
    <property type="match status" value="1"/>
</dbReference>
<dbReference type="AlphaFoldDB" id="A0AAN0RGR8"/>
<dbReference type="SMART" id="SM00387">
    <property type="entry name" value="HATPase_c"/>
    <property type="match status" value="1"/>
</dbReference>
<dbReference type="InterPro" id="IPR004358">
    <property type="entry name" value="Sig_transdc_His_kin-like_C"/>
</dbReference>
<dbReference type="InterPro" id="IPR003018">
    <property type="entry name" value="GAF"/>
</dbReference>
<keyword evidence="5" id="KW-0808">Transferase</keyword>
<evidence type="ECO:0000256" key="3">
    <source>
        <dbReference type="ARBA" id="ARBA00022553"/>
    </source>
</evidence>
<keyword evidence="3" id="KW-0597">Phosphoprotein</keyword>
<dbReference type="SUPFAM" id="SSF55874">
    <property type="entry name" value="ATPase domain of HSP90 chaperone/DNA topoisomerase II/histidine kinase"/>
    <property type="match status" value="1"/>
</dbReference>
<dbReference type="EMBL" id="CP003984">
    <property type="protein sequence ID" value="AII85883.1"/>
    <property type="molecule type" value="Genomic_DNA"/>
</dbReference>
<gene>
    <name evidence="5" type="ORF">RCA23_c03210</name>
</gene>
<dbReference type="GO" id="GO:0000155">
    <property type="term" value="F:phosphorelay sensor kinase activity"/>
    <property type="evidence" value="ECO:0007669"/>
    <property type="project" value="InterPro"/>
</dbReference>
<dbReference type="InterPro" id="IPR036097">
    <property type="entry name" value="HisK_dim/P_sf"/>
</dbReference>
<evidence type="ECO:0000256" key="1">
    <source>
        <dbReference type="ARBA" id="ARBA00000085"/>
    </source>
</evidence>
<proteinExistence type="predicted"/>
<dbReference type="InterPro" id="IPR003594">
    <property type="entry name" value="HATPase_dom"/>
</dbReference>
<dbReference type="InterPro" id="IPR005467">
    <property type="entry name" value="His_kinase_dom"/>
</dbReference>
<dbReference type="PANTHER" id="PTHR43065:SF42">
    <property type="entry name" value="TWO-COMPONENT SENSOR PPRA"/>
    <property type="match status" value="1"/>
</dbReference>